<proteinExistence type="predicted"/>
<organism evidence="2 3">
    <name type="scientific">Aduncisulcus paluster</name>
    <dbReference type="NCBI Taxonomy" id="2918883"/>
    <lineage>
        <taxon>Eukaryota</taxon>
        <taxon>Metamonada</taxon>
        <taxon>Carpediemonas-like organisms</taxon>
        <taxon>Aduncisulcus</taxon>
    </lineage>
</organism>
<dbReference type="Pfam" id="PF00071">
    <property type="entry name" value="Ras"/>
    <property type="match status" value="1"/>
</dbReference>
<dbReference type="Proteomes" id="UP001057375">
    <property type="component" value="Unassembled WGS sequence"/>
</dbReference>
<keyword evidence="1" id="KW-0547">Nucleotide-binding</keyword>
<dbReference type="Gene3D" id="3.40.50.300">
    <property type="entry name" value="P-loop containing nucleotide triphosphate hydrolases"/>
    <property type="match status" value="1"/>
</dbReference>
<gene>
    <name evidence="2" type="ORF">ADUPG1_006760</name>
</gene>
<protein>
    <submittedName>
        <fullName evidence="2">Small GTPase like protein</fullName>
    </submittedName>
</protein>
<evidence type="ECO:0000256" key="1">
    <source>
        <dbReference type="ARBA" id="ARBA00022741"/>
    </source>
</evidence>
<dbReference type="PANTHER" id="PTHR47978">
    <property type="match status" value="1"/>
</dbReference>
<dbReference type="EMBL" id="BQXS01010026">
    <property type="protein sequence ID" value="GKT32663.1"/>
    <property type="molecule type" value="Genomic_DNA"/>
</dbReference>
<reference evidence="2" key="1">
    <citation type="submission" date="2022-03" db="EMBL/GenBank/DDBJ databases">
        <title>Draft genome sequence of Aduncisulcus paluster, a free-living microaerophilic Fornicata.</title>
        <authorList>
            <person name="Yuyama I."/>
            <person name="Kume K."/>
            <person name="Tamura T."/>
            <person name="Inagaki Y."/>
            <person name="Hashimoto T."/>
        </authorList>
    </citation>
    <scope>NUCLEOTIDE SEQUENCE</scope>
    <source>
        <strain evidence="2">NY0171</strain>
    </source>
</reference>
<sequence length="166" mass="18974">MGGSYEGRQSLLQHIAGGSVDGAKIREYLTSYGNAKFSIWDTASQKVFYGVLHLTFQRANVVMISFDISDHESFLAAKDLYEMVKSDKTKKDKKIVIVGTKSDCHYFDSENRFQPAEKFSYKKRILYFEVNPITGEGVDEMFAIIADACVDGNWKKFLHRKCCLLW</sequence>
<dbReference type="PRINTS" id="PR00449">
    <property type="entry name" value="RASTRNSFRMNG"/>
</dbReference>
<dbReference type="PROSITE" id="PS51419">
    <property type="entry name" value="RAB"/>
    <property type="match status" value="1"/>
</dbReference>
<dbReference type="InterPro" id="IPR027417">
    <property type="entry name" value="P-loop_NTPase"/>
</dbReference>
<dbReference type="SUPFAM" id="SSF52540">
    <property type="entry name" value="P-loop containing nucleoside triphosphate hydrolases"/>
    <property type="match status" value="1"/>
</dbReference>
<evidence type="ECO:0000313" key="2">
    <source>
        <dbReference type="EMBL" id="GKT32663.1"/>
    </source>
</evidence>
<evidence type="ECO:0000313" key="3">
    <source>
        <dbReference type="Proteomes" id="UP001057375"/>
    </source>
</evidence>
<dbReference type="SMART" id="SM00175">
    <property type="entry name" value="RAB"/>
    <property type="match status" value="1"/>
</dbReference>
<accession>A0ABQ5KJG6</accession>
<comment type="caution">
    <text evidence="2">The sequence shown here is derived from an EMBL/GenBank/DDBJ whole genome shotgun (WGS) entry which is preliminary data.</text>
</comment>
<name>A0ABQ5KJG6_9EUKA</name>
<dbReference type="InterPro" id="IPR001806">
    <property type="entry name" value="Small_GTPase"/>
</dbReference>
<keyword evidence="3" id="KW-1185">Reference proteome</keyword>